<evidence type="ECO:0000313" key="12">
    <source>
        <dbReference type="Proteomes" id="UP001419268"/>
    </source>
</evidence>
<keyword evidence="4 8" id="KW-0378">Hydrolase</keyword>
<evidence type="ECO:0000256" key="6">
    <source>
        <dbReference type="ARBA" id="ARBA00023204"/>
    </source>
</evidence>
<dbReference type="CDD" id="cd10455">
    <property type="entry name" value="GIY-YIG_SLX1"/>
    <property type="match status" value="1"/>
</dbReference>
<proteinExistence type="inferred from homology"/>
<evidence type="ECO:0000256" key="2">
    <source>
        <dbReference type="ARBA" id="ARBA00022759"/>
    </source>
</evidence>
<evidence type="ECO:0000256" key="4">
    <source>
        <dbReference type="ARBA" id="ARBA00022801"/>
    </source>
</evidence>
<dbReference type="EC" id="3.1.-.-" evidence="8"/>
<evidence type="ECO:0000256" key="7">
    <source>
        <dbReference type="ARBA" id="ARBA00023242"/>
    </source>
</evidence>
<gene>
    <name evidence="11" type="ORF">Scep_014772</name>
</gene>
<keyword evidence="6 8" id="KW-0234">DNA repair</keyword>
<organism evidence="11 12">
    <name type="scientific">Stephania cephalantha</name>
    <dbReference type="NCBI Taxonomy" id="152367"/>
    <lineage>
        <taxon>Eukaryota</taxon>
        <taxon>Viridiplantae</taxon>
        <taxon>Streptophyta</taxon>
        <taxon>Embryophyta</taxon>
        <taxon>Tracheophyta</taxon>
        <taxon>Spermatophyta</taxon>
        <taxon>Magnoliopsida</taxon>
        <taxon>Ranunculales</taxon>
        <taxon>Menispermaceae</taxon>
        <taxon>Menispermoideae</taxon>
        <taxon>Cissampelideae</taxon>
        <taxon>Stephania</taxon>
    </lineage>
</organism>
<dbReference type="GO" id="GO:0033557">
    <property type="term" value="C:Slx1-Slx4 complex"/>
    <property type="evidence" value="ECO:0007669"/>
    <property type="project" value="UniProtKB-UniRule"/>
</dbReference>
<dbReference type="InterPro" id="IPR050381">
    <property type="entry name" value="SLX1_endonuclease"/>
</dbReference>
<dbReference type="GO" id="GO:0000724">
    <property type="term" value="P:double-strand break repair via homologous recombination"/>
    <property type="evidence" value="ECO:0007669"/>
    <property type="project" value="TreeGrafter"/>
</dbReference>
<comment type="similarity">
    <text evidence="8">Belongs to the SLX1 family.</text>
</comment>
<comment type="subunit">
    <text evidence="8">Forms a heterodimer with a member of the SLX4 family.</text>
</comment>
<evidence type="ECO:0000256" key="3">
    <source>
        <dbReference type="ARBA" id="ARBA00022763"/>
    </source>
</evidence>
<dbReference type="PROSITE" id="PS50164">
    <property type="entry name" value="GIY_YIG"/>
    <property type="match status" value="1"/>
</dbReference>
<evidence type="ECO:0000256" key="1">
    <source>
        <dbReference type="ARBA" id="ARBA00022722"/>
    </source>
</evidence>
<dbReference type="PANTHER" id="PTHR20208:SF10">
    <property type="entry name" value="STRUCTURE-SPECIFIC ENDONUCLEASE SUBUNIT SLX1"/>
    <property type="match status" value="1"/>
</dbReference>
<dbReference type="Gene3D" id="3.40.1440.10">
    <property type="entry name" value="GIY-YIG endonuclease"/>
    <property type="match status" value="1"/>
</dbReference>
<feature type="region of interest" description="Disordered" evidence="9">
    <location>
        <begin position="214"/>
        <end position="250"/>
    </location>
</feature>
<evidence type="ECO:0000256" key="5">
    <source>
        <dbReference type="ARBA" id="ARBA00023172"/>
    </source>
</evidence>
<keyword evidence="7 8" id="KW-0539">Nucleus</keyword>
<dbReference type="HAMAP" id="MF_03100">
    <property type="entry name" value="Endonuc_su_Slx1"/>
    <property type="match status" value="1"/>
</dbReference>
<comment type="subcellular location">
    <subcellularLocation>
        <location evidence="8">Nucleus</location>
    </subcellularLocation>
</comment>
<keyword evidence="12" id="KW-1185">Reference proteome</keyword>
<dbReference type="GO" id="GO:0017108">
    <property type="term" value="F:5'-flap endonuclease activity"/>
    <property type="evidence" value="ECO:0007669"/>
    <property type="project" value="InterPro"/>
</dbReference>
<comment type="cofactor">
    <cofactor evidence="8">
        <name>a divalent metal cation</name>
        <dbReference type="ChEBI" id="CHEBI:60240"/>
    </cofactor>
</comment>
<comment type="function">
    <text evidence="8">Catalytic subunit of a heterodimeric structure-specific endonuclease that resolves DNA secondary structures generated during DNA repair and recombination. Has endonuclease activity towards branched DNA substrates, introducing single-strand cuts in duplex DNA close to junctions with ss-DNA.</text>
</comment>
<protein>
    <recommendedName>
        <fullName evidence="8">Structure-specific endonuclease subunit SLX1 homolog</fullName>
        <ecNumber evidence="8">3.1.-.-</ecNumber>
    </recommendedName>
</protein>
<dbReference type="InterPro" id="IPR035901">
    <property type="entry name" value="GIY-YIG_endonuc_sf"/>
</dbReference>
<dbReference type="Proteomes" id="UP001419268">
    <property type="component" value="Unassembled WGS sequence"/>
</dbReference>
<feature type="domain" description="GIY-YIG" evidence="10">
    <location>
        <begin position="50"/>
        <end position="132"/>
    </location>
</feature>
<dbReference type="Pfam" id="PF01541">
    <property type="entry name" value="GIY-YIG"/>
    <property type="match status" value="1"/>
</dbReference>
<feature type="compositionally biased region" description="Basic and acidic residues" evidence="9">
    <location>
        <begin position="226"/>
        <end position="250"/>
    </location>
</feature>
<dbReference type="InterPro" id="IPR027520">
    <property type="entry name" value="Slx1"/>
</dbReference>
<dbReference type="AlphaFoldDB" id="A0AAP0J4G7"/>
<comment type="caution">
    <text evidence="8">Lacks conserved residue(s) required for the propagation of feature annotation.</text>
</comment>
<comment type="caution">
    <text evidence="11">The sequence shown here is derived from an EMBL/GenBank/DDBJ whole genome shotgun (WGS) entry which is preliminary data.</text>
</comment>
<keyword evidence="5 8" id="KW-0233">DNA recombination</keyword>
<sequence>MIRKRKDRNEEAETLILDSRNQDRRREDDDGEEEDVNNSVGEEGEEAVKGFFACYLLCSLSPRFKGHTYIGFTVNPRRRIRQHNGEITSGAWRTKRKRPWEMVLCVYGFPTNVSALQFEWAWQHPKESLCVRQAAASLKSHSGIANKIKLVYLMLNLSPWQSLKLTVNFFSTKYAKHSIGCSSLPKQMRVKVCPMDELPCYIEGGLLLDEDEDRQYDPHPSNIGKNSHDGLRGKAASREKDLMDPHARQREQTLPFSLVDSPVMPVSIPTSEDGFGKTKENDNLFQFSEERSNYERQSTYCKLIASTASEIDQLPSTGNHSSTSDQSNTSLVFIENCLLKQFTELKSAISVSKPEELQSVRSLFCSSEYDSTKQKDSFILPVEDHRVTFNLLDSPSSSSTMSFAEKTTTVDDKIPCRLFQGNKSKQRRGSERQSATILKGKDNQQLSTNSFSHGVEVINVATPSPERAISFLLRNNKAYLISHEIIDLTNSPGHIQL</sequence>
<dbReference type="FunFam" id="3.40.1440.10:FF:000005">
    <property type="entry name" value="Structure-specific endonuclease subunit SLX1 homolog"/>
    <property type="match status" value="1"/>
</dbReference>
<evidence type="ECO:0000256" key="9">
    <source>
        <dbReference type="SAM" id="MobiDB-lite"/>
    </source>
</evidence>
<reference evidence="11 12" key="1">
    <citation type="submission" date="2024-01" db="EMBL/GenBank/DDBJ databases">
        <title>Genome assemblies of Stephania.</title>
        <authorList>
            <person name="Yang L."/>
        </authorList>
    </citation>
    <scope>NUCLEOTIDE SEQUENCE [LARGE SCALE GENOMIC DNA]</scope>
    <source>
        <strain evidence="11">JXDWG</strain>
        <tissue evidence="11">Leaf</tissue>
    </source>
</reference>
<keyword evidence="1 8" id="KW-0540">Nuclease</keyword>
<feature type="region of interest" description="Disordered" evidence="9">
    <location>
        <begin position="1"/>
        <end position="42"/>
    </location>
</feature>
<dbReference type="PANTHER" id="PTHR20208">
    <property type="entry name" value="STRUCTURE-SPECIFIC ENDONUCLEASE SUBUNIT SLX1"/>
    <property type="match status" value="1"/>
</dbReference>
<keyword evidence="3 8" id="KW-0227">DNA damage</keyword>
<accession>A0AAP0J4G7</accession>
<evidence type="ECO:0000256" key="8">
    <source>
        <dbReference type="HAMAP-Rule" id="MF_03100"/>
    </source>
</evidence>
<dbReference type="InterPro" id="IPR000305">
    <property type="entry name" value="GIY-YIG_endonuc"/>
</dbReference>
<name>A0AAP0J4G7_9MAGN</name>
<dbReference type="GO" id="GO:0008821">
    <property type="term" value="F:crossover junction DNA endonuclease activity"/>
    <property type="evidence" value="ECO:0007669"/>
    <property type="project" value="TreeGrafter"/>
</dbReference>
<evidence type="ECO:0000313" key="11">
    <source>
        <dbReference type="EMBL" id="KAK9125926.1"/>
    </source>
</evidence>
<evidence type="ECO:0000259" key="10">
    <source>
        <dbReference type="PROSITE" id="PS50164"/>
    </source>
</evidence>
<keyword evidence="2 8" id="KW-0255">Endonuclease</keyword>
<dbReference type="EMBL" id="JBBNAG010000006">
    <property type="protein sequence ID" value="KAK9125926.1"/>
    <property type="molecule type" value="Genomic_DNA"/>
</dbReference>